<evidence type="ECO:0008006" key="4">
    <source>
        <dbReference type="Google" id="ProtNLM"/>
    </source>
</evidence>
<sequence length="787" mass="88391">MFWWLRIKWISVKVALLSTRHDVRKALSRSKNCLAAKLRLASKKARSARRKASRRTKDLAFRSLPGVSKVKLPQAPFPHLLKSNRPPTEAEEAVIRRAIDKAKAEQIHLEELRKFRQEGSHRRHSISSATTASALAWESVTRHKIKQATRFVNQQSALLSPLRRLPPEILQEIFKALIPSFTQTHPRWRTPADLPWILGQVCHTWRVNALAVSELWAHLPSINLLRKAPRKTAVQMQYLSELLRRSKGASLELYVHSRAFEGTKHPVIDLLCEHAERWAVASFELAPHTLLGGFKSVKGRIHNLRSLTLQTRIMRDMDLIMDGPSFVPLDLFEDAPSLEVVSVSGPSFTDILLPFGQLIHYKERLIFGNRIGKVVSSELLESLTVLELADDAVFPAVTLPKLKKLQVKFQYRPQHNVFHSLSLPVIEDIRLVSYRGNLMGSLIQMLSNSKSPSSPSSLPASSDTCRLKSLSIRLEFLGPGDLRRALLLTPHLKNLDVTLPLYARDLLDLAEGFRGRVMVPHLETCAFHLEELVNTDEISEALNALGKARCGAQSTSGSDLSESEEDESSTQLPLLANEAGELTLQPSSFLQAKTMTLTLYCDGSDWIHSQQAMLEGWLPSPTSVRLNTLREALESRFPDLSYGRATGPSWMEGVVGVWDERVGKILSGVEGIVEWQMRGEGEKGAVGCAEEVYYSRILHPLKSLADSKLSSLSGISKRCQAILDKWRPMLEANVPERHWAFKGPYALSYVADDDALRNDKENVMDIVYGLKDATSFSTAFWPMFMAR</sequence>
<dbReference type="EMBL" id="NHYE01005509">
    <property type="protein sequence ID" value="PPQ71264.1"/>
    <property type="molecule type" value="Genomic_DNA"/>
</dbReference>
<gene>
    <name evidence="2" type="ORF">CVT26_012035</name>
</gene>
<evidence type="ECO:0000313" key="3">
    <source>
        <dbReference type="Proteomes" id="UP000284706"/>
    </source>
</evidence>
<feature type="chain" id="PRO_5019082477" description="F-box domain-containing protein" evidence="1">
    <location>
        <begin position="20"/>
        <end position="787"/>
    </location>
</feature>
<dbReference type="AlphaFoldDB" id="A0A409VYB6"/>
<keyword evidence="3" id="KW-1185">Reference proteome</keyword>
<organism evidence="2 3">
    <name type="scientific">Gymnopilus dilepis</name>
    <dbReference type="NCBI Taxonomy" id="231916"/>
    <lineage>
        <taxon>Eukaryota</taxon>
        <taxon>Fungi</taxon>
        <taxon>Dikarya</taxon>
        <taxon>Basidiomycota</taxon>
        <taxon>Agaricomycotina</taxon>
        <taxon>Agaricomycetes</taxon>
        <taxon>Agaricomycetidae</taxon>
        <taxon>Agaricales</taxon>
        <taxon>Agaricineae</taxon>
        <taxon>Hymenogastraceae</taxon>
        <taxon>Gymnopilus</taxon>
    </lineage>
</organism>
<evidence type="ECO:0000256" key="1">
    <source>
        <dbReference type="SAM" id="SignalP"/>
    </source>
</evidence>
<name>A0A409VYB6_9AGAR</name>
<comment type="caution">
    <text evidence="2">The sequence shown here is derived from an EMBL/GenBank/DDBJ whole genome shotgun (WGS) entry which is preliminary data.</text>
</comment>
<accession>A0A409VYB6</accession>
<proteinExistence type="predicted"/>
<protein>
    <recommendedName>
        <fullName evidence="4">F-box domain-containing protein</fullName>
    </recommendedName>
</protein>
<evidence type="ECO:0000313" key="2">
    <source>
        <dbReference type="EMBL" id="PPQ71264.1"/>
    </source>
</evidence>
<reference evidence="2 3" key="1">
    <citation type="journal article" date="2018" name="Evol. Lett.">
        <title>Horizontal gene cluster transfer increased hallucinogenic mushroom diversity.</title>
        <authorList>
            <person name="Reynolds H.T."/>
            <person name="Vijayakumar V."/>
            <person name="Gluck-Thaler E."/>
            <person name="Korotkin H.B."/>
            <person name="Matheny P.B."/>
            <person name="Slot J.C."/>
        </authorList>
    </citation>
    <scope>NUCLEOTIDE SEQUENCE [LARGE SCALE GENOMIC DNA]</scope>
    <source>
        <strain evidence="2 3">SRW20</strain>
    </source>
</reference>
<dbReference type="STRING" id="231916.A0A409VYB6"/>
<dbReference type="Proteomes" id="UP000284706">
    <property type="component" value="Unassembled WGS sequence"/>
</dbReference>
<feature type="signal peptide" evidence="1">
    <location>
        <begin position="1"/>
        <end position="19"/>
    </location>
</feature>
<keyword evidence="1" id="KW-0732">Signal</keyword>
<dbReference type="InParanoid" id="A0A409VYB6"/>
<dbReference type="OrthoDB" id="3365698at2759"/>